<dbReference type="InterPro" id="IPR036860">
    <property type="entry name" value="SH2_dom_sf"/>
</dbReference>
<dbReference type="Pfam" id="PF08564">
    <property type="entry name" value="CDC37_C"/>
    <property type="match status" value="1"/>
</dbReference>
<dbReference type="SMART" id="SM01069">
    <property type="entry name" value="CDC37_C"/>
    <property type="match status" value="1"/>
</dbReference>
<evidence type="ECO:0000256" key="8">
    <source>
        <dbReference type="ARBA" id="ARBA00022741"/>
    </source>
</evidence>
<evidence type="ECO:0000256" key="3">
    <source>
        <dbReference type="ARBA" id="ARBA00011903"/>
    </source>
</evidence>
<dbReference type="EMBL" id="JAFBMS010000022">
    <property type="protein sequence ID" value="KAG9343674.1"/>
    <property type="molecule type" value="Genomic_DNA"/>
</dbReference>
<dbReference type="InterPro" id="IPR013874">
    <property type="entry name" value="Cdc37_Hsp90-bd"/>
</dbReference>
<keyword evidence="4" id="KW-0963">Cytoplasm</keyword>
<evidence type="ECO:0000259" key="18">
    <source>
        <dbReference type="PROSITE" id="PS50057"/>
    </source>
</evidence>
<feature type="binding site" evidence="14">
    <location>
        <position position="1174"/>
    </location>
    <ligand>
        <name>ATP</name>
        <dbReference type="ChEBI" id="CHEBI:30616"/>
    </ligand>
</feature>
<evidence type="ECO:0000256" key="2">
    <source>
        <dbReference type="ARBA" id="ARBA00006222"/>
    </source>
</evidence>
<dbReference type="PROSITE" id="PS50011">
    <property type="entry name" value="PROTEIN_KINASE_DOM"/>
    <property type="match status" value="2"/>
</dbReference>
<dbReference type="Gene3D" id="1.20.58.610">
    <property type="entry name" value="Cdc37, Hsp90 binding domain"/>
    <property type="match status" value="1"/>
</dbReference>
<dbReference type="SUPFAM" id="SSF56112">
    <property type="entry name" value="Protein kinase-like (PK-like)"/>
    <property type="match status" value="2"/>
</dbReference>
<dbReference type="CDD" id="cd14473">
    <property type="entry name" value="FERM_B-lobe"/>
    <property type="match status" value="1"/>
</dbReference>
<dbReference type="Gene3D" id="1.10.510.10">
    <property type="entry name" value="Transferase(Phosphotransferase) domain 1"/>
    <property type="match status" value="2"/>
</dbReference>
<evidence type="ECO:0000259" key="17">
    <source>
        <dbReference type="PROSITE" id="PS50011"/>
    </source>
</evidence>
<keyword evidence="12" id="KW-0829">Tyrosine-protein kinase</keyword>
<dbReference type="EC" id="2.7.10.2" evidence="3"/>
<evidence type="ECO:0000256" key="10">
    <source>
        <dbReference type="ARBA" id="ARBA00022840"/>
    </source>
</evidence>
<dbReference type="SMART" id="SM00219">
    <property type="entry name" value="TyrKc"/>
    <property type="match status" value="2"/>
</dbReference>
<dbReference type="InterPro" id="IPR017441">
    <property type="entry name" value="Protein_kinase_ATP_BS"/>
</dbReference>
<feature type="coiled-coil region" evidence="15">
    <location>
        <begin position="42"/>
        <end position="114"/>
    </location>
</feature>
<dbReference type="InterPro" id="IPR011009">
    <property type="entry name" value="Kinase-like_dom_sf"/>
</dbReference>
<feature type="region of interest" description="Disordered" evidence="16">
    <location>
        <begin position="680"/>
        <end position="715"/>
    </location>
</feature>
<dbReference type="GO" id="GO:0030154">
    <property type="term" value="P:cell differentiation"/>
    <property type="evidence" value="ECO:0007669"/>
    <property type="project" value="TreeGrafter"/>
</dbReference>
<dbReference type="GO" id="GO:0004715">
    <property type="term" value="F:non-membrane spanning protein tyrosine kinase activity"/>
    <property type="evidence" value="ECO:0007669"/>
    <property type="project" value="UniProtKB-EC"/>
</dbReference>
<feature type="domain" description="Protein kinase" evidence="17">
    <location>
        <begin position="837"/>
        <end position="1121"/>
    </location>
</feature>
<dbReference type="SUPFAM" id="SSF50729">
    <property type="entry name" value="PH domain-like"/>
    <property type="match status" value="1"/>
</dbReference>
<dbReference type="InterPro" id="IPR041155">
    <property type="entry name" value="FERM_F1"/>
</dbReference>
<keyword evidence="5" id="KW-0597">Phosphoprotein</keyword>
<evidence type="ECO:0000256" key="5">
    <source>
        <dbReference type="ARBA" id="ARBA00022553"/>
    </source>
</evidence>
<dbReference type="InterPro" id="IPR013873">
    <property type="entry name" value="Cdc37_C"/>
</dbReference>
<dbReference type="Pfam" id="PF17887">
    <property type="entry name" value="Jak1_Phl"/>
    <property type="match status" value="1"/>
</dbReference>
<dbReference type="Gene3D" id="6.10.140.250">
    <property type="match status" value="1"/>
</dbReference>
<keyword evidence="7" id="KW-0677">Repeat</keyword>
<dbReference type="GO" id="GO:0035556">
    <property type="term" value="P:intracellular signal transduction"/>
    <property type="evidence" value="ECO:0007669"/>
    <property type="project" value="TreeGrafter"/>
</dbReference>
<dbReference type="SMART" id="SM01071">
    <property type="entry name" value="CDC37_N"/>
    <property type="match status" value="1"/>
</dbReference>
<dbReference type="PROSITE" id="PS00107">
    <property type="entry name" value="PROTEIN_KINASE_ATP"/>
    <property type="match status" value="1"/>
</dbReference>
<dbReference type="InterPro" id="IPR008266">
    <property type="entry name" value="Tyr_kinase_AS"/>
</dbReference>
<protein>
    <recommendedName>
        <fullName evidence="3">non-specific protein-tyrosine kinase</fullName>
        <ecNumber evidence="3">2.7.10.2</ecNumber>
    </recommendedName>
</protein>
<dbReference type="GO" id="GO:0005131">
    <property type="term" value="F:growth hormone receptor binding"/>
    <property type="evidence" value="ECO:0007669"/>
    <property type="project" value="TreeGrafter"/>
</dbReference>
<accession>A0A8T2NU45</accession>
<evidence type="ECO:0000256" key="6">
    <source>
        <dbReference type="ARBA" id="ARBA00022679"/>
    </source>
</evidence>
<comment type="catalytic activity">
    <reaction evidence="13">
        <text>L-tyrosyl-[protein] + ATP = O-phospho-L-tyrosyl-[protein] + ADP + H(+)</text>
        <dbReference type="Rhea" id="RHEA:10596"/>
        <dbReference type="Rhea" id="RHEA-COMP:10136"/>
        <dbReference type="Rhea" id="RHEA-COMP:20101"/>
        <dbReference type="ChEBI" id="CHEBI:15378"/>
        <dbReference type="ChEBI" id="CHEBI:30616"/>
        <dbReference type="ChEBI" id="CHEBI:46858"/>
        <dbReference type="ChEBI" id="CHEBI:61978"/>
        <dbReference type="ChEBI" id="CHEBI:456216"/>
        <dbReference type="EC" id="2.7.10.2"/>
    </reaction>
</comment>
<dbReference type="FunFam" id="1.20.58.610:FF:000001">
    <property type="entry name" value="Hsp90 co-chaperone Cdc37-like 1"/>
    <property type="match status" value="1"/>
</dbReference>
<dbReference type="PRINTS" id="PR00109">
    <property type="entry name" value="TYRKINASE"/>
</dbReference>
<dbReference type="SUPFAM" id="SSF55550">
    <property type="entry name" value="SH2 domain"/>
    <property type="match status" value="1"/>
</dbReference>
<comment type="caution">
    <text evidence="19">The sequence shown here is derived from an EMBL/GenBank/DDBJ whole genome shotgun (WGS) entry which is preliminary data.</text>
</comment>
<dbReference type="GO" id="GO:0060397">
    <property type="term" value="P:growth hormone receptor signaling pathway via JAK-STAT"/>
    <property type="evidence" value="ECO:0007669"/>
    <property type="project" value="TreeGrafter"/>
</dbReference>
<dbReference type="GO" id="GO:0019901">
    <property type="term" value="F:protein kinase binding"/>
    <property type="evidence" value="ECO:0007669"/>
    <property type="project" value="InterPro"/>
</dbReference>
<dbReference type="InterPro" id="IPR019749">
    <property type="entry name" value="Band_41_domain"/>
</dbReference>
<dbReference type="InterPro" id="IPR000299">
    <property type="entry name" value="FERM_domain"/>
</dbReference>
<evidence type="ECO:0000256" key="7">
    <source>
        <dbReference type="ARBA" id="ARBA00022737"/>
    </source>
</evidence>
<evidence type="ECO:0000256" key="11">
    <source>
        <dbReference type="ARBA" id="ARBA00022999"/>
    </source>
</evidence>
<reference evidence="19" key="1">
    <citation type="thesis" date="2021" institute="BYU ScholarsArchive" country="Provo, UT, USA">
        <title>Applications of and Algorithms for Genome Assembly and Genomic Analyses with an Emphasis on Marine Teleosts.</title>
        <authorList>
            <person name="Pickett B.D."/>
        </authorList>
    </citation>
    <scope>NUCLEOTIDE SEQUENCE</scope>
    <source>
        <strain evidence="19">HI-2016</strain>
    </source>
</reference>
<dbReference type="FunFam" id="1.10.510.10:FF:000114">
    <property type="entry name" value="Tyrosine-protein kinase JAK2"/>
    <property type="match status" value="1"/>
</dbReference>
<sequence length="1434" mass="163867">MTTIDYSVWDHIEVSDDEDDTHPNIDTPSLFKWRHEARVDRMEQFEKKGAELEKGLSECKRKLAEAQRRVRELETAAVSSGDARAELTRVQQEEKQLKKEERSWEKKLEEHRREEKKMPWNVDTLSKEGFSKSVVNIKPEVKEETEEQKEQKHKTFVEKYEKQIKHFGMLRRWDDSQKYLSDNPHLVCEETANYLVIMCIDLEVEEFILELAKSLKVDPRGCFRQFFAKIKTADQQYQDAFNDELESFKERVRGRAKIRIEKAMKAYEEEERQKRLGPGGLDPVEVYESLPEEMQKCFDSKDIQMLQTVITKMDPTEAKLHMKRCIDSGLWVPNSRKEASGDPEYEELPKESETKEGDAISGPACGRPELSGSGLSVTRCTAVSFIYESSDLLEDACEGVAMRMNSRSREEALQGPGLHIWLFWTKEGERPNHTFSPDNETSLILHYRMRFYFRNWHGMSEREQAVYRHALQTAVRSDTSSSVAGPAGTPLLEQPSLEYLFAQAKFEFVHDVAPLHEVKGVEELSRFKNESLGMAVLHLSHQALVSGCTLQEVAKKISFLQCIPCSLAQLMTRESVLTKLRIRRVFSQFVRSFQLHTVGAGRLSLQDLMYKYLSTLENLAPRFGSETFLLTHLSRQSELGGSSAYLSSPPTTPPSTDVTHHIMVSGTGGIQWRVAPPQCKAPVGESTRKNSYVGKRSQRSRKRGKTPAEPQDSDDSCKWTFFCDFPDISHIQIAGARICITLQDNDSMELCLGSNLQARSFVSLLDGYFRLTADAHHYLCHEVAPPRVVLSASNGLYGPIREDFALQRLRKESGEEGVFLLRWSVLDFHRIILTVINNRVQHLGRGTRTNIFSGWLMVRGGVDEEEDDFFGEHNNNKSKGKGIRVVLKILDPSHRDIALAFFETASLMSQVSHSHLVFVHGVSVKGSENIMVEEFVEFGPLDVFLRNHRGVVTPQWKFTVAKQLASALSYLESKRLVHGNVCAKNILVARKGLEEGTTPFVKLSDPGISVSALTREERVERVPWMAPECVFCGARLGSTADQWSFGATLLEICNDGDLPMSKSTLAEKERFYETRSRLPEPTSQELASFISMCLTYDPAERPSFRTILRELTELQYKNPDISSKFESVPELDPTIFLKRYLKKIRDLGEGHFGKVMLYMYDPANDGTGEYVAVKVMKQEGGGQPNGGWRKEIDILKSLYHKNIVKYKGCCSELGGQVVQLIMEYLPLGSLRDYLPKHHLSVAQTLLFAEQICQGMEYLHSKRYIHRDLAARNVLVENENMVKIGDFGLSKYIPEGEVYYRVREDGDSPVFWYAIECLKESKFSFSSDVWSFGVTLYELLTRCEHRQSPPTKFFEMMGAVQGQMTVMKLIDLLERRRRLPCPRDCPHQIYLEMQRCWDVDPGRRPSFTSMISSLGEIRKSYQQHPMIQLAQVNPC</sequence>
<dbReference type="InterPro" id="IPR001245">
    <property type="entry name" value="Ser-Thr/Tyr_kinase_cat_dom"/>
</dbReference>
<dbReference type="InterPro" id="IPR051286">
    <property type="entry name" value="JAK"/>
</dbReference>
<dbReference type="GO" id="GO:0005524">
    <property type="term" value="F:ATP binding"/>
    <property type="evidence" value="ECO:0007669"/>
    <property type="project" value="UniProtKB-UniRule"/>
</dbReference>
<evidence type="ECO:0000256" key="9">
    <source>
        <dbReference type="ARBA" id="ARBA00022777"/>
    </source>
</evidence>
<dbReference type="OrthoDB" id="1915767at2759"/>
<feature type="compositionally biased region" description="Basic residues" evidence="16">
    <location>
        <begin position="696"/>
        <end position="705"/>
    </location>
</feature>
<gene>
    <name evidence="19" type="ORF">JZ751_013052</name>
</gene>
<keyword evidence="11" id="KW-0727">SH2 domain</keyword>
<feature type="domain" description="Protein kinase" evidence="17">
    <location>
        <begin position="1141"/>
        <end position="1426"/>
    </location>
</feature>
<dbReference type="InterPro" id="IPR020635">
    <property type="entry name" value="Tyr_kinase_cat_dom"/>
</dbReference>
<evidence type="ECO:0000256" key="4">
    <source>
        <dbReference type="ARBA" id="ARBA00022490"/>
    </source>
</evidence>
<keyword evidence="10 14" id="KW-0067">ATP-binding</keyword>
<dbReference type="Pfam" id="PF18377">
    <property type="entry name" value="FERM_F2"/>
    <property type="match status" value="1"/>
</dbReference>
<dbReference type="GO" id="GO:0005829">
    <property type="term" value="C:cytosol"/>
    <property type="evidence" value="ECO:0007669"/>
    <property type="project" value="TreeGrafter"/>
</dbReference>
<feature type="region of interest" description="Disordered" evidence="16">
    <location>
        <begin position="335"/>
        <end position="374"/>
    </location>
</feature>
<dbReference type="SMART" id="SM00295">
    <property type="entry name" value="B41"/>
    <property type="match status" value="1"/>
</dbReference>
<dbReference type="InterPro" id="IPR019748">
    <property type="entry name" value="FERM_central"/>
</dbReference>
<dbReference type="PROSITE" id="PS50057">
    <property type="entry name" value="FERM_3"/>
    <property type="match status" value="1"/>
</dbReference>
<dbReference type="Proteomes" id="UP000824540">
    <property type="component" value="Unassembled WGS sequence"/>
</dbReference>
<comment type="similarity">
    <text evidence="2">Belongs to the CDC37 family.</text>
</comment>
<dbReference type="InterPro" id="IPR041381">
    <property type="entry name" value="JAK1-3/TYK2_PHL_dom"/>
</dbReference>
<proteinExistence type="inferred from homology"/>
<dbReference type="InterPro" id="IPR000719">
    <property type="entry name" value="Prot_kinase_dom"/>
</dbReference>
<dbReference type="PANTHER" id="PTHR45807:SF6">
    <property type="entry name" value="NON-RECEPTOR TYROSINE-PROTEIN KINASE TYK2"/>
    <property type="match status" value="1"/>
</dbReference>
<dbReference type="Pfam" id="PF18379">
    <property type="entry name" value="FERM_F1"/>
    <property type="match status" value="1"/>
</dbReference>
<dbReference type="GO" id="GO:0019221">
    <property type="term" value="P:cytokine-mediated signaling pathway"/>
    <property type="evidence" value="ECO:0007669"/>
    <property type="project" value="TreeGrafter"/>
</dbReference>
<evidence type="ECO:0000256" key="16">
    <source>
        <dbReference type="SAM" id="MobiDB-lite"/>
    </source>
</evidence>
<keyword evidence="6" id="KW-0808">Transferase</keyword>
<dbReference type="Pfam" id="PF03234">
    <property type="entry name" value="CDC37_N"/>
    <property type="match status" value="1"/>
</dbReference>
<dbReference type="SMART" id="SM01070">
    <property type="entry name" value="CDC37_M"/>
    <property type="match status" value="1"/>
</dbReference>
<comment type="subcellular location">
    <subcellularLocation>
        <location evidence="1">Cytoplasm</location>
    </subcellularLocation>
</comment>
<keyword evidence="20" id="KW-1185">Reference proteome</keyword>
<evidence type="ECO:0000256" key="15">
    <source>
        <dbReference type="SAM" id="Coils"/>
    </source>
</evidence>
<evidence type="ECO:0000256" key="13">
    <source>
        <dbReference type="ARBA" id="ARBA00051245"/>
    </source>
</evidence>
<name>A0A8T2NU45_9TELE</name>
<feature type="compositionally biased region" description="Basic and acidic residues" evidence="16">
    <location>
        <begin position="347"/>
        <end position="358"/>
    </location>
</feature>
<dbReference type="Gene3D" id="3.30.200.20">
    <property type="entry name" value="Phosphorylase Kinase, domain 1"/>
    <property type="match status" value="2"/>
</dbReference>
<evidence type="ECO:0000256" key="12">
    <source>
        <dbReference type="ARBA" id="ARBA00023137"/>
    </source>
</evidence>
<dbReference type="Pfam" id="PF07714">
    <property type="entry name" value="PK_Tyr_Ser-Thr"/>
    <property type="match status" value="2"/>
</dbReference>
<dbReference type="PANTHER" id="PTHR45807">
    <property type="entry name" value="TYROSINE-PROTEIN KINASE HOPSCOTCH"/>
    <property type="match status" value="1"/>
</dbReference>
<dbReference type="SUPFAM" id="SSF101391">
    <property type="entry name" value="Hsp90 co-chaperone CDC37"/>
    <property type="match status" value="1"/>
</dbReference>
<dbReference type="InterPro" id="IPR038189">
    <property type="entry name" value="Cdc37_Hsp90-bd_sf"/>
</dbReference>
<dbReference type="InterPro" id="IPR013855">
    <property type="entry name" value="Cdc37_N_dom"/>
</dbReference>
<evidence type="ECO:0000313" key="19">
    <source>
        <dbReference type="EMBL" id="KAG9343674.1"/>
    </source>
</evidence>
<organism evidence="19 20">
    <name type="scientific">Albula glossodonta</name>
    <name type="common">roundjaw bonefish</name>
    <dbReference type="NCBI Taxonomy" id="121402"/>
    <lineage>
        <taxon>Eukaryota</taxon>
        <taxon>Metazoa</taxon>
        <taxon>Chordata</taxon>
        <taxon>Craniata</taxon>
        <taxon>Vertebrata</taxon>
        <taxon>Euteleostomi</taxon>
        <taxon>Actinopterygii</taxon>
        <taxon>Neopterygii</taxon>
        <taxon>Teleostei</taxon>
        <taxon>Albuliformes</taxon>
        <taxon>Albulidae</taxon>
        <taxon>Albula</taxon>
    </lineage>
</organism>
<evidence type="ECO:0000256" key="14">
    <source>
        <dbReference type="PROSITE-ProRule" id="PRU10141"/>
    </source>
</evidence>
<dbReference type="PROSITE" id="PS00109">
    <property type="entry name" value="PROTEIN_KINASE_TYR"/>
    <property type="match status" value="1"/>
</dbReference>
<evidence type="ECO:0000256" key="1">
    <source>
        <dbReference type="ARBA" id="ARBA00004496"/>
    </source>
</evidence>
<evidence type="ECO:0000313" key="20">
    <source>
        <dbReference type="Proteomes" id="UP000824540"/>
    </source>
</evidence>
<feature type="domain" description="FERM" evidence="18">
    <location>
        <begin position="371"/>
        <end position="776"/>
    </location>
</feature>
<dbReference type="InterPro" id="IPR041046">
    <property type="entry name" value="FERM_F2"/>
</dbReference>
<keyword evidence="15" id="KW-0175">Coiled coil</keyword>
<keyword evidence="8 14" id="KW-0547">Nucleotide-binding</keyword>
<keyword evidence="9" id="KW-0418">Kinase</keyword>